<evidence type="ECO:0000313" key="3">
    <source>
        <dbReference type="Proteomes" id="UP000232722"/>
    </source>
</evidence>
<keyword evidence="1" id="KW-1133">Transmembrane helix</keyword>
<organism evidence="2 3">
    <name type="scientific">Rhizophagus irregularis</name>
    <dbReference type="NCBI Taxonomy" id="588596"/>
    <lineage>
        <taxon>Eukaryota</taxon>
        <taxon>Fungi</taxon>
        <taxon>Fungi incertae sedis</taxon>
        <taxon>Mucoromycota</taxon>
        <taxon>Glomeromycotina</taxon>
        <taxon>Glomeromycetes</taxon>
        <taxon>Glomerales</taxon>
        <taxon>Glomeraceae</taxon>
        <taxon>Rhizophagus</taxon>
    </lineage>
</organism>
<sequence>MQTPTPNYFVIVVLLGITGDSVALSIVAAMLHRKLRLSRHIPYKKSSGKTQTNDHYREYCNY</sequence>
<reference evidence="2 3" key="1">
    <citation type="submission" date="2016-04" db="EMBL/GenBank/DDBJ databases">
        <title>Genome analyses suggest a sexual origin of heterokaryosis in a supposedly ancient asexual fungus.</title>
        <authorList>
            <person name="Ropars J."/>
            <person name="Sedzielewska K."/>
            <person name="Noel J."/>
            <person name="Charron P."/>
            <person name="Farinelli L."/>
            <person name="Marton T."/>
            <person name="Kruger M."/>
            <person name="Pelin A."/>
            <person name="Brachmann A."/>
            <person name="Corradi N."/>
        </authorList>
    </citation>
    <scope>NUCLEOTIDE SEQUENCE [LARGE SCALE GENOMIC DNA]</scope>
    <source>
        <strain evidence="2 3">A5</strain>
    </source>
</reference>
<dbReference type="EMBL" id="LLXJ01006840">
    <property type="protein sequence ID" value="PKB94000.1"/>
    <property type="molecule type" value="Genomic_DNA"/>
</dbReference>
<feature type="transmembrane region" description="Helical" evidence="1">
    <location>
        <begin position="6"/>
        <end position="31"/>
    </location>
</feature>
<gene>
    <name evidence="2" type="ORF">RhiirA5_439812</name>
</gene>
<evidence type="ECO:0000256" key="1">
    <source>
        <dbReference type="SAM" id="Phobius"/>
    </source>
</evidence>
<evidence type="ECO:0000313" key="2">
    <source>
        <dbReference type="EMBL" id="PKB94000.1"/>
    </source>
</evidence>
<accession>A0A2N0NHF7</accession>
<name>A0A2N0NHF7_9GLOM</name>
<reference evidence="2 3" key="2">
    <citation type="submission" date="2017-09" db="EMBL/GenBank/DDBJ databases">
        <title>Extensive intraspecific genome diversity in a model arbuscular mycorrhizal fungus.</title>
        <authorList>
            <person name="Chen E.C."/>
            <person name="Morin E."/>
            <person name="Beaudet D."/>
            <person name="Noel J."/>
            <person name="Ndikumana S."/>
            <person name="Charron P."/>
            <person name="St-Onge C."/>
            <person name="Giorgi J."/>
            <person name="Grigoriev I.V."/>
            <person name="Roux C."/>
            <person name="Martin F.M."/>
            <person name="Corradi N."/>
        </authorList>
    </citation>
    <scope>NUCLEOTIDE SEQUENCE [LARGE SCALE GENOMIC DNA]</scope>
    <source>
        <strain evidence="2 3">A5</strain>
    </source>
</reference>
<dbReference type="AlphaFoldDB" id="A0A2N0NHF7"/>
<dbReference type="Proteomes" id="UP000232722">
    <property type="component" value="Unassembled WGS sequence"/>
</dbReference>
<proteinExistence type="predicted"/>
<comment type="caution">
    <text evidence="2">The sequence shown here is derived from an EMBL/GenBank/DDBJ whole genome shotgun (WGS) entry which is preliminary data.</text>
</comment>
<protein>
    <submittedName>
        <fullName evidence="2">Uncharacterized protein</fullName>
    </submittedName>
</protein>
<keyword evidence="1" id="KW-0812">Transmembrane</keyword>
<keyword evidence="1" id="KW-0472">Membrane</keyword>